<dbReference type="SUPFAM" id="SSF50370">
    <property type="entry name" value="Ricin B-like lectins"/>
    <property type="match status" value="1"/>
</dbReference>
<gene>
    <name evidence="2" type="ORF">RDB_LOCUS65505</name>
</gene>
<organism evidence="2 3">
    <name type="scientific">Rhizoctonia solani</name>
    <dbReference type="NCBI Taxonomy" id="456999"/>
    <lineage>
        <taxon>Eukaryota</taxon>
        <taxon>Fungi</taxon>
        <taxon>Dikarya</taxon>
        <taxon>Basidiomycota</taxon>
        <taxon>Agaricomycotina</taxon>
        <taxon>Agaricomycetes</taxon>
        <taxon>Cantharellales</taxon>
        <taxon>Ceratobasidiaceae</taxon>
        <taxon>Rhizoctonia</taxon>
    </lineage>
</organism>
<dbReference type="InterPro" id="IPR035992">
    <property type="entry name" value="Ricin_B-like_lectins"/>
</dbReference>
<sequence length="192" mass="21418">MSLSPGTYTIHDTDATLVLTNWTGSLRIGIYRPFGGSNQKWYVKRYPEGFLYAIQNVATNKYVPDNMDGSDMPGVDEIHAAILSLEHQFQDFYLIKLSGTKVHLEHPNTEPTPNDENYAPVSLVNKDTPKGCFWRFERISDDAGGDLKPRTNNSIPALSPPQSNNILSQGSGSQYTDDAVLQARFSCVVRVY</sequence>
<evidence type="ECO:0000313" key="2">
    <source>
        <dbReference type="EMBL" id="CAE6464257.1"/>
    </source>
</evidence>
<evidence type="ECO:0000313" key="3">
    <source>
        <dbReference type="Proteomes" id="UP000663853"/>
    </source>
</evidence>
<feature type="region of interest" description="Disordered" evidence="1">
    <location>
        <begin position="144"/>
        <end position="173"/>
    </location>
</feature>
<evidence type="ECO:0008006" key="4">
    <source>
        <dbReference type="Google" id="ProtNLM"/>
    </source>
</evidence>
<dbReference type="AlphaFoldDB" id="A0A8H3GSR7"/>
<comment type="caution">
    <text evidence="2">The sequence shown here is derived from an EMBL/GenBank/DDBJ whole genome shotgun (WGS) entry which is preliminary data.</text>
</comment>
<dbReference type="Gene3D" id="2.80.10.50">
    <property type="match status" value="1"/>
</dbReference>
<proteinExistence type="predicted"/>
<name>A0A8H3GSR7_9AGAM</name>
<feature type="compositionally biased region" description="Polar residues" evidence="1">
    <location>
        <begin position="150"/>
        <end position="173"/>
    </location>
</feature>
<dbReference type="Proteomes" id="UP000663853">
    <property type="component" value="Unassembled WGS sequence"/>
</dbReference>
<reference evidence="2" key="1">
    <citation type="submission" date="2021-01" db="EMBL/GenBank/DDBJ databases">
        <authorList>
            <person name="Kaushik A."/>
        </authorList>
    </citation>
    <scope>NUCLEOTIDE SEQUENCE</scope>
    <source>
        <strain evidence="2">AG6-10EEA</strain>
    </source>
</reference>
<protein>
    <recommendedName>
        <fullName evidence="4">Ricin B lectin domain-containing protein</fullName>
    </recommendedName>
</protein>
<evidence type="ECO:0000256" key="1">
    <source>
        <dbReference type="SAM" id="MobiDB-lite"/>
    </source>
</evidence>
<dbReference type="EMBL" id="CAJMXA010001564">
    <property type="protein sequence ID" value="CAE6464257.1"/>
    <property type="molecule type" value="Genomic_DNA"/>
</dbReference>
<accession>A0A8H3GSR7</accession>